<accession>A0ABS7F358</accession>
<evidence type="ECO:0000313" key="3">
    <source>
        <dbReference type="Proteomes" id="UP001519924"/>
    </source>
</evidence>
<organism evidence="2 3">
    <name type="scientific">Caldovatus aquaticus</name>
    <dbReference type="NCBI Taxonomy" id="2865671"/>
    <lineage>
        <taxon>Bacteria</taxon>
        <taxon>Pseudomonadati</taxon>
        <taxon>Pseudomonadota</taxon>
        <taxon>Alphaproteobacteria</taxon>
        <taxon>Acetobacterales</taxon>
        <taxon>Roseomonadaceae</taxon>
        <taxon>Caldovatus</taxon>
    </lineage>
</organism>
<comment type="caution">
    <text evidence="2">The sequence shown here is derived from an EMBL/GenBank/DDBJ whole genome shotgun (WGS) entry which is preliminary data.</text>
</comment>
<protein>
    <submittedName>
        <fullName evidence="2">Secondary thiamine-phosphate synthase enzyme YjbQ</fullName>
    </submittedName>
</protein>
<name>A0ABS7F358_9PROT</name>
<dbReference type="InterPro" id="IPR001602">
    <property type="entry name" value="UPF0047_YjbQ-like"/>
</dbReference>
<dbReference type="Proteomes" id="UP001519924">
    <property type="component" value="Unassembled WGS sequence"/>
</dbReference>
<dbReference type="SUPFAM" id="SSF111038">
    <property type="entry name" value="YjbQ-like"/>
    <property type="match status" value="1"/>
</dbReference>
<gene>
    <name evidence="2" type="ORF">K1J50_11145</name>
</gene>
<evidence type="ECO:0000313" key="2">
    <source>
        <dbReference type="EMBL" id="MBW8270042.1"/>
    </source>
</evidence>
<dbReference type="EMBL" id="JAHZUY010000027">
    <property type="protein sequence ID" value="MBW8270042.1"/>
    <property type="molecule type" value="Genomic_DNA"/>
</dbReference>
<proteinExistence type="inferred from homology"/>
<dbReference type="PIRSF" id="PIRSF004681">
    <property type="entry name" value="UCP004681"/>
    <property type="match status" value="1"/>
</dbReference>
<sequence>MQQRMHRIEVATRGRGLVAVTAPVLAWVAAQGIATGLLTIWCRHTSASLLVQENADPEVRADLEDFLRRLVPEGGGGRYRHETEGPDDMPAHIRAALTPTQLSIPVEQGRPVLGTWQGIYLYEHRTAAQRRELVLHLIGEAP</sequence>
<keyword evidence="3" id="KW-1185">Reference proteome</keyword>
<dbReference type="PANTHER" id="PTHR30615">
    <property type="entry name" value="UNCHARACTERIZED PROTEIN YJBQ-RELATED"/>
    <property type="match status" value="1"/>
</dbReference>
<dbReference type="PANTHER" id="PTHR30615:SF8">
    <property type="entry name" value="UPF0047 PROTEIN C4A8.02C"/>
    <property type="match status" value="1"/>
</dbReference>
<dbReference type="NCBIfam" id="TIGR00149">
    <property type="entry name" value="TIGR00149_YjbQ"/>
    <property type="match status" value="1"/>
</dbReference>
<comment type="similarity">
    <text evidence="1">Belongs to the UPF0047 family.</text>
</comment>
<dbReference type="Pfam" id="PF01894">
    <property type="entry name" value="YjbQ"/>
    <property type="match status" value="1"/>
</dbReference>
<evidence type="ECO:0000256" key="1">
    <source>
        <dbReference type="ARBA" id="ARBA00005534"/>
    </source>
</evidence>
<dbReference type="RefSeq" id="WP_220117791.1">
    <property type="nucleotide sequence ID" value="NZ_JAHZUY010000027.1"/>
</dbReference>
<reference evidence="2 3" key="1">
    <citation type="submission" date="2021-08" db="EMBL/GenBank/DDBJ databases">
        <title>Caldovatus sediminis gen. nov., sp. nov., a moderately thermophilic bacterium isolated from a hot spring.</title>
        <authorList>
            <person name="Hu C.-J."/>
            <person name="Li W.-J."/>
            <person name="Xian W.-D."/>
        </authorList>
    </citation>
    <scope>NUCLEOTIDE SEQUENCE [LARGE SCALE GENOMIC DNA]</scope>
    <source>
        <strain evidence="2 3">SYSU G05006</strain>
    </source>
</reference>
<dbReference type="Gene3D" id="2.60.120.460">
    <property type="entry name" value="YjbQ-like"/>
    <property type="match status" value="1"/>
</dbReference>
<dbReference type="InterPro" id="IPR035917">
    <property type="entry name" value="YjbQ-like_sf"/>
</dbReference>